<dbReference type="InterPro" id="IPR007272">
    <property type="entry name" value="Sulf_transp_TsuA/YedE"/>
</dbReference>
<comment type="subcellular location">
    <subcellularLocation>
        <location evidence="1">Cell inner membrane</location>
        <topology evidence="1">Multi-pass membrane protein</topology>
    </subcellularLocation>
</comment>
<dbReference type="Pfam" id="PF04143">
    <property type="entry name" value="Sulf_transp"/>
    <property type="match status" value="1"/>
</dbReference>
<sequence length="193" mass="21063">MNQFIDWITQPWPWYVAGPMIGLTVPTLLLIGNKTFGISSSLRHVCAICVPAGIPFFTYNWKKEMWNMLFVLGVLIGGFIATNYLANPNDFILADQTKADLTALGITDFSGLMPSDIFDWSVLFTAKGLLFFVIGGFLVGFGTRYAGGCTSGHAIMGISSLQWPSLVATIFFMLGGFVMTHLLLGPLMSLVGF</sequence>
<evidence type="ECO:0000256" key="9">
    <source>
        <dbReference type="SAM" id="Phobius"/>
    </source>
</evidence>
<keyword evidence="3" id="KW-1003">Cell membrane</keyword>
<keyword evidence="4" id="KW-0997">Cell inner membrane</keyword>
<evidence type="ECO:0000256" key="5">
    <source>
        <dbReference type="ARBA" id="ARBA00022692"/>
    </source>
</evidence>
<gene>
    <name evidence="10" type="ORF">SAMN05444394_2203</name>
</gene>
<dbReference type="PANTHER" id="PTHR30574:SF1">
    <property type="entry name" value="SULPHUR TRANSPORT DOMAIN-CONTAINING PROTEIN"/>
    <property type="match status" value="1"/>
</dbReference>
<evidence type="ECO:0000256" key="1">
    <source>
        <dbReference type="ARBA" id="ARBA00004429"/>
    </source>
</evidence>
<feature type="transmembrane region" description="Helical" evidence="9">
    <location>
        <begin position="163"/>
        <end position="184"/>
    </location>
</feature>
<name>A0A1N6EIS0_9BACT</name>
<feature type="transmembrane region" description="Helical" evidence="9">
    <location>
        <begin position="120"/>
        <end position="142"/>
    </location>
</feature>
<keyword evidence="6 9" id="KW-1133">Transmembrane helix</keyword>
<keyword evidence="7 9" id="KW-0472">Membrane</keyword>
<feature type="transmembrane region" description="Helical" evidence="9">
    <location>
        <begin position="66"/>
        <end position="86"/>
    </location>
</feature>
<proteinExistence type="inferred from homology"/>
<dbReference type="PANTHER" id="PTHR30574">
    <property type="entry name" value="INNER MEMBRANE PROTEIN YEDE"/>
    <property type="match status" value="1"/>
</dbReference>
<evidence type="ECO:0000256" key="6">
    <source>
        <dbReference type="ARBA" id="ARBA00022989"/>
    </source>
</evidence>
<protein>
    <submittedName>
        <fullName evidence="10">Uncharacterized protein</fullName>
    </submittedName>
</protein>
<evidence type="ECO:0000256" key="8">
    <source>
        <dbReference type="ARBA" id="ARBA00035655"/>
    </source>
</evidence>
<reference evidence="11" key="1">
    <citation type="submission" date="2016-11" db="EMBL/GenBank/DDBJ databases">
        <authorList>
            <person name="Varghese N."/>
            <person name="Submissions S."/>
        </authorList>
    </citation>
    <scope>NUCLEOTIDE SEQUENCE [LARGE SCALE GENOMIC DNA]</scope>
    <source>
        <strain evidence="11">DSM 15292</strain>
    </source>
</reference>
<dbReference type="OrthoDB" id="9814020at2"/>
<keyword evidence="11" id="KW-1185">Reference proteome</keyword>
<evidence type="ECO:0000256" key="7">
    <source>
        <dbReference type="ARBA" id="ARBA00023136"/>
    </source>
</evidence>
<organism evidence="10 11">
    <name type="scientific">Algoriphagus halophilus</name>
    <dbReference type="NCBI Taxonomy" id="226505"/>
    <lineage>
        <taxon>Bacteria</taxon>
        <taxon>Pseudomonadati</taxon>
        <taxon>Bacteroidota</taxon>
        <taxon>Cytophagia</taxon>
        <taxon>Cytophagales</taxon>
        <taxon>Cyclobacteriaceae</taxon>
        <taxon>Algoriphagus</taxon>
    </lineage>
</organism>
<dbReference type="STRING" id="226505.SAMN05444394_2203"/>
<dbReference type="GO" id="GO:0005886">
    <property type="term" value="C:plasma membrane"/>
    <property type="evidence" value="ECO:0007669"/>
    <property type="project" value="UniProtKB-SubCell"/>
</dbReference>
<evidence type="ECO:0000256" key="3">
    <source>
        <dbReference type="ARBA" id="ARBA00022475"/>
    </source>
</evidence>
<evidence type="ECO:0000313" key="10">
    <source>
        <dbReference type="EMBL" id="SIN82888.1"/>
    </source>
</evidence>
<evidence type="ECO:0000256" key="2">
    <source>
        <dbReference type="ARBA" id="ARBA00022448"/>
    </source>
</evidence>
<keyword evidence="5 9" id="KW-0812">Transmembrane</keyword>
<evidence type="ECO:0000313" key="11">
    <source>
        <dbReference type="Proteomes" id="UP000185221"/>
    </source>
</evidence>
<dbReference type="RefSeq" id="WP_074224859.1">
    <property type="nucleotide sequence ID" value="NZ_FSRC01000001.1"/>
</dbReference>
<dbReference type="Proteomes" id="UP000185221">
    <property type="component" value="Unassembled WGS sequence"/>
</dbReference>
<comment type="similarity">
    <text evidence="8">Belongs to the TsuA/YedE (TC 9.B.102) family.</text>
</comment>
<evidence type="ECO:0000256" key="4">
    <source>
        <dbReference type="ARBA" id="ARBA00022519"/>
    </source>
</evidence>
<feature type="transmembrane region" description="Helical" evidence="9">
    <location>
        <begin position="12"/>
        <end position="31"/>
    </location>
</feature>
<accession>A0A1N6EIS0</accession>
<dbReference type="EMBL" id="FSRC01000001">
    <property type="protein sequence ID" value="SIN82888.1"/>
    <property type="molecule type" value="Genomic_DNA"/>
</dbReference>
<dbReference type="AlphaFoldDB" id="A0A1N6EIS0"/>
<keyword evidence="2" id="KW-0813">Transport</keyword>